<proteinExistence type="predicted"/>
<dbReference type="InterPro" id="IPR032836">
    <property type="entry name" value="DsrE2-like"/>
</dbReference>
<accession>D3RX92</accession>
<dbReference type="PANTHER" id="PTHR34655:SF2">
    <property type="entry name" value="PEROXIREDOXIN FAMILY PROTEIN"/>
    <property type="match status" value="1"/>
</dbReference>
<dbReference type="HOGENOM" id="CLU_094970_2_0_2"/>
<sequence>MKNVSVIFHSGSYDRVHHGLSIALSALLMGGKAKLYFTHASLKYVKKGVKPSEKIVVEGDEYYAERYVSSVEEGHVEKLEEMIRYCKEVGAEIYACPASMAMLNISRDELIDEVDEVIGLSDFINRSKDFDLIFI</sequence>
<keyword evidence="2" id="KW-1185">Reference proteome</keyword>
<dbReference type="EMBL" id="CP001899">
    <property type="protein sequence ID" value="ADC65105.1"/>
    <property type="molecule type" value="Genomic_DNA"/>
</dbReference>
<dbReference type="PANTHER" id="PTHR34655">
    <property type="entry name" value="CONSERVED WITHIN P. AEROPHILUM"/>
    <property type="match status" value="1"/>
</dbReference>
<gene>
    <name evidence="1" type="ordered locus">Ferp_0940</name>
</gene>
<dbReference type="eggNOG" id="arCOG02064">
    <property type="taxonomic scope" value="Archaea"/>
</dbReference>
<evidence type="ECO:0008006" key="3">
    <source>
        <dbReference type="Google" id="ProtNLM"/>
    </source>
</evidence>
<dbReference type="InterPro" id="IPR027396">
    <property type="entry name" value="DsrEFH-like"/>
</dbReference>
<dbReference type="AlphaFoldDB" id="D3RX92"/>
<reference evidence="2" key="1">
    <citation type="submission" date="2010-02" db="EMBL/GenBank/DDBJ databases">
        <title>Complete sequence of Ferroglobus placidus DSM 10642.</title>
        <authorList>
            <consortium name="US DOE Joint Genome Institute"/>
            <person name="Lucas S."/>
            <person name="Copeland A."/>
            <person name="Lapidus A."/>
            <person name="Cheng J.-F."/>
            <person name="Bruce D."/>
            <person name="Goodwin L."/>
            <person name="Pitluck S."/>
            <person name="Saunders E."/>
            <person name="Brettin T."/>
            <person name="Detter J.C."/>
            <person name="Han C."/>
            <person name="Tapia R."/>
            <person name="Larimer F."/>
            <person name="Land M."/>
            <person name="Hauser L."/>
            <person name="Kyrpides N."/>
            <person name="Ivanova N."/>
            <person name="Holmes D."/>
            <person name="Lovley D."/>
            <person name="Kyrpides N."/>
            <person name="Anderson I.J."/>
            <person name="Woyke T."/>
        </authorList>
    </citation>
    <scope>NUCLEOTIDE SEQUENCE [LARGE SCALE GENOMIC DNA]</scope>
    <source>
        <strain evidence="2">DSM 10642 / AEDII12DO</strain>
    </source>
</reference>
<dbReference type="Proteomes" id="UP000002613">
    <property type="component" value="Chromosome"/>
</dbReference>
<dbReference type="PaxDb" id="589924-Ferp_0940"/>
<organism evidence="1 2">
    <name type="scientific">Ferroglobus placidus (strain DSM 10642 / AEDII12DO)</name>
    <dbReference type="NCBI Taxonomy" id="589924"/>
    <lineage>
        <taxon>Archaea</taxon>
        <taxon>Methanobacteriati</taxon>
        <taxon>Methanobacteriota</taxon>
        <taxon>Archaeoglobi</taxon>
        <taxon>Archaeoglobales</taxon>
        <taxon>Archaeoglobaceae</taxon>
        <taxon>Ferroglobus</taxon>
    </lineage>
</organism>
<reference evidence="1 2" key="2">
    <citation type="journal article" date="2011" name="Stand. Genomic Sci.">
        <title>Complete genome sequence of Ferroglobus placidus AEDII12DO.</title>
        <authorList>
            <person name="Anderson I."/>
            <person name="Risso C."/>
            <person name="Holmes D."/>
            <person name="Lucas S."/>
            <person name="Copeland A."/>
            <person name="Lapidus A."/>
            <person name="Cheng J.F."/>
            <person name="Bruce D."/>
            <person name="Goodwin L."/>
            <person name="Pitluck S."/>
            <person name="Saunders E."/>
            <person name="Brettin T."/>
            <person name="Detter J.C."/>
            <person name="Han C."/>
            <person name="Tapia R."/>
            <person name="Larimer F."/>
            <person name="Land M."/>
            <person name="Hauser L."/>
            <person name="Woyke T."/>
            <person name="Lovley D."/>
            <person name="Kyrpides N."/>
            <person name="Ivanova N."/>
        </authorList>
    </citation>
    <scope>NUCLEOTIDE SEQUENCE [LARGE SCALE GENOMIC DNA]</scope>
    <source>
        <strain evidence="2">DSM 10642 / AEDII12DO</strain>
    </source>
</reference>
<name>D3RX92_FERPA</name>
<dbReference type="Pfam" id="PF13686">
    <property type="entry name" value="DrsE_2"/>
    <property type="match status" value="1"/>
</dbReference>
<evidence type="ECO:0000313" key="2">
    <source>
        <dbReference type="Proteomes" id="UP000002613"/>
    </source>
</evidence>
<dbReference type="Gene3D" id="3.40.1260.10">
    <property type="entry name" value="DsrEFH-like"/>
    <property type="match status" value="1"/>
</dbReference>
<protein>
    <recommendedName>
        <fullName evidence="3">DsrE family protein</fullName>
    </recommendedName>
</protein>
<dbReference type="SUPFAM" id="SSF75169">
    <property type="entry name" value="DsrEFH-like"/>
    <property type="match status" value="1"/>
</dbReference>
<dbReference type="KEGG" id="fpl:Ferp_0940"/>
<dbReference type="RefSeq" id="WP_012965448.1">
    <property type="nucleotide sequence ID" value="NC_013849.1"/>
</dbReference>
<evidence type="ECO:0000313" key="1">
    <source>
        <dbReference type="EMBL" id="ADC65105.1"/>
    </source>
</evidence>
<dbReference type="STRING" id="589924.Ferp_0940"/>
<dbReference type="GeneID" id="8778448"/>